<accession>A0AA35VK32</accession>
<evidence type="ECO:0000256" key="1">
    <source>
        <dbReference type="ARBA" id="ARBA00009431"/>
    </source>
</evidence>
<dbReference type="GO" id="GO:0006508">
    <property type="term" value="P:proteolysis"/>
    <property type="evidence" value="ECO:0007669"/>
    <property type="project" value="InterPro"/>
</dbReference>
<name>A0AA35VK32_LACSI</name>
<keyword evidence="4" id="KW-1185">Reference proteome</keyword>
<keyword evidence="2" id="KW-0472">Membrane</keyword>
<dbReference type="Gene3D" id="3.40.50.12670">
    <property type="match status" value="1"/>
</dbReference>
<dbReference type="Pfam" id="PF00450">
    <property type="entry name" value="Peptidase_S10"/>
    <property type="match status" value="1"/>
</dbReference>
<proteinExistence type="inferred from homology"/>
<feature type="transmembrane region" description="Helical" evidence="2">
    <location>
        <begin position="21"/>
        <end position="42"/>
    </location>
</feature>
<keyword evidence="2" id="KW-1133">Transmembrane helix</keyword>
<dbReference type="GO" id="GO:0016747">
    <property type="term" value="F:acyltransferase activity, transferring groups other than amino-acyl groups"/>
    <property type="evidence" value="ECO:0007669"/>
    <property type="project" value="TreeGrafter"/>
</dbReference>
<dbReference type="EMBL" id="OX465086">
    <property type="protein sequence ID" value="CAI9262422.1"/>
    <property type="molecule type" value="Genomic_DNA"/>
</dbReference>
<dbReference type="AlphaFoldDB" id="A0AA35VK32"/>
<sequence>MKQESHSPRQTCNVFNKFTSLVLLAVFLLLVVVLLGVFLLVVSSTKVVPSEETESGFMVKTLPGFLGDLPITLETGYIGVGESEDVQLFYYFIESEGDPEKDPLMLMLSGGPGCSGLAKVLAETGPFTFNYAESSSEKPILEINPYSWTKVGSIISLDQPAGTGFSYAETANAYTTNDTLSAIQVYQFLRKWLVDHPNFIKNPLYVCGDSYAGLVVPMIVQEIYNGNEVGEGPHMNINGYVIGNAVTDTNDEYNSRIPFAHRLALLSDEIYVSAKENCFGEYLNVDPNNSLCINDLQVVDKCLERIKMEHVLEPNCDTSIAVKGCPDNKSKYLSAWANRKDVQKALHIREETKDAQWVPCNESLKFYYDKEPISYTHNVLSNVAYHRHLASKNCRALVYSGDHDMVVPYLSTLNWIKSLNLLVVNAWRPWFVDEQVAGYTKKYLYHDYNLTFATVKGGAHTVPDNKPKESLSMLMKWLVDDAL</sequence>
<evidence type="ECO:0000256" key="2">
    <source>
        <dbReference type="SAM" id="Phobius"/>
    </source>
</evidence>
<dbReference type="PRINTS" id="PR00724">
    <property type="entry name" value="CRBOXYPTASEC"/>
</dbReference>
<evidence type="ECO:0000313" key="4">
    <source>
        <dbReference type="Proteomes" id="UP001177003"/>
    </source>
</evidence>
<dbReference type="FunFam" id="3.40.50.12670:FF:000002">
    <property type="entry name" value="Carboxypeptidase"/>
    <property type="match status" value="1"/>
</dbReference>
<gene>
    <name evidence="3" type="ORF">LSALG_LOCUS3162</name>
</gene>
<dbReference type="InterPro" id="IPR001563">
    <property type="entry name" value="Peptidase_S10"/>
</dbReference>
<dbReference type="Proteomes" id="UP001177003">
    <property type="component" value="Chromosome 0"/>
</dbReference>
<organism evidence="3 4">
    <name type="scientific">Lactuca saligna</name>
    <name type="common">Willowleaf lettuce</name>
    <dbReference type="NCBI Taxonomy" id="75948"/>
    <lineage>
        <taxon>Eukaryota</taxon>
        <taxon>Viridiplantae</taxon>
        <taxon>Streptophyta</taxon>
        <taxon>Embryophyta</taxon>
        <taxon>Tracheophyta</taxon>
        <taxon>Spermatophyta</taxon>
        <taxon>Magnoliopsida</taxon>
        <taxon>eudicotyledons</taxon>
        <taxon>Gunneridae</taxon>
        <taxon>Pentapetalae</taxon>
        <taxon>asterids</taxon>
        <taxon>campanulids</taxon>
        <taxon>Asterales</taxon>
        <taxon>Asteraceae</taxon>
        <taxon>Cichorioideae</taxon>
        <taxon>Cichorieae</taxon>
        <taxon>Lactucinae</taxon>
        <taxon>Lactuca</taxon>
    </lineage>
</organism>
<keyword evidence="2" id="KW-0812">Transmembrane</keyword>
<dbReference type="GO" id="GO:0004185">
    <property type="term" value="F:serine-type carboxypeptidase activity"/>
    <property type="evidence" value="ECO:0007669"/>
    <property type="project" value="InterPro"/>
</dbReference>
<comment type="similarity">
    <text evidence="1">Belongs to the peptidase S10 family.</text>
</comment>
<dbReference type="InterPro" id="IPR029058">
    <property type="entry name" value="AB_hydrolase_fold"/>
</dbReference>
<dbReference type="PANTHER" id="PTHR11802">
    <property type="entry name" value="SERINE PROTEASE FAMILY S10 SERINE CARBOXYPEPTIDASE"/>
    <property type="match status" value="1"/>
</dbReference>
<dbReference type="FunFam" id="3.40.50.1820:FF:000072">
    <property type="entry name" value="Serine carboxypeptidase-like 19"/>
    <property type="match status" value="1"/>
</dbReference>
<dbReference type="PANTHER" id="PTHR11802:SF224">
    <property type="entry name" value="SERINE CARBOXYPEPTIDASE-LIKE 7 ISOFORM X1"/>
    <property type="match status" value="1"/>
</dbReference>
<dbReference type="GO" id="GO:0019748">
    <property type="term" value="P:secondary metabolic process"/>
    <property type="evidence" value="ECO:0007669"/>
    <property type="project" value="TreeGrafter"/>
</dbReference>
<protein>
    <submittedName>
        <fullName evidence="3">Uncharacterized protein</fullName>
    </submittedName>
</protein>
<dbReference type="Gene3D" id="3.40.50.1820">
    <property type="entry name" value="alpha/beta hydrolase"/>
    <property type="match status" value="1"/>
</dbReference>
<evidence type="ECO:0000313" key="3">
    <source>
        <dbReference type="EMBL" id="CAI9262422.1"/>
    </source>
</evidence>
<reference evidence="3" key="1">
    <citation type="submission" date="2023-04" db="EMBL/GenBank/DDBJ databases">
        <authorList>
            <person name="Vijverberg K."/>
            <person name="Xiong W."/>
            <person name="Schranz E."/>
        </authorList>
    </citation>
    <scope>NUCLEOTIDE SEQUENCE</scope>
</reference>
<dbReference type="SUPFAM" id="SSF53474">
    <property type="entry name" value="alpha/beta-Hydrolases"/>
    <property type="match status" value="1"/>
</dbReference>